<gene>
    <name evidence="7" type="ORF">AC230_22525</name>
</gene>
<evidence type="ECO:0000259" key="6">
    <source>
        <dbReference type="PROSITE" id="PS50893"/>
    </source>
</evidence>
<dbReference type="InterPro" id="IPR003439">
    <property type="entry name" value="ABC_transporter-like_ATP-bd"/>
</dbReference>
<feature type="compositionally biased region" description="Low complexity" evidence="5">
    <location>
        <begin position="336"/>
        <end position="348"/>
    </location>
</feature>
<dbReference type="PROSITE" id="PS50893">
    <property type="entry name" value="ABC_TRANSPORTER_2"/>
    <property type="match status" value="1"/>
</dbReference>
<evidence type="ECO:0000256" key="3">
    <source>
        <dbReference type="ARBA" id="ARBA00022741"/>
    </source>
</evidence>
<dbReference type="STRING" id="1678637.AC230_22525"/>
<reference evidence="8" key="1">
    <citation type="submission" date="2015-07" db="EMBL/GenBank/DDBJ databases">
        <title>Draft genome sequence of Streptomyces sp. CMAA 1322, a bacterium isolated from Caatinga biome, from dry forest semiarid of Brazil.</title>
        <authorList>
            <person name="Santos S.N."/>
            <person name="Gacesa R."/>
            <person name="Taketani R.G."/>
            <person name="Long P.F."/>
            <person name="Melo I.S."/>
        </authorList>
    </citation>
    <scope>NUCLEOTIDE SEQUENCE [LARGE SCALE GENOMIC DNA]</scope>
    <source>
        <strain evidence="8">CMAA 1322</strain>
    </source>
</reference>
<accession>A0A0K9XAI6</accession>
<feature type="compositionally biased region" description="Pro residues" evidence="5">
    <location>
        <begin position="380"/>
        <end position="405"/>
    </location>
</feature>
<dbReference type="Pfam" id="PF00005">
    <property type="entry name" value="ABC_tran"/>
    <property type="match status" value="1"/>
</dbReference>
<evidence type="ECO:0000313" key="8">
    <source>
        <dbReference type="Proteomes" id="UP000037288"/>
    </source>
</evidence>
<evidence type="ECO:0000256" key="4">
    <source>
        <dbReference type="ARBA" id="ARBA00022840"/>
    </source>
</evidence>
<comment type="caution">
    <text evidence="7">The sequence shown here is derived from an EMBL/GenBank/DDBJ whole genome shotgun (WGS) entry which is preliminary data.</text>
</comment>
<dbReference type="Gene3D" id="3.40.50.300">
    <property type="entry name" value="P-loop containing nucleotide triphosphate hydrolases"/>
    <property type="match status" value="1"/>
</dbReference>
<dbReference type="CDD" id="cd03268">
    <property type="entry name" value="ABC_BcrA_bacitracin_resist"/>
    <property type="match status" value="1"/>
</dbReference>
<evidence type="ECO:0000313" key="7">
    <source>
        <dbReference type="EMBL" id="KNB50434.1"/>
    </source>
</evidence>
<evidence type="ECO:0000256" key="1">
    <source>
        <dbReference type="ARBA" id="ARBA00005417"/>
    </source>
</evidence>
<evidence type="ECO:0000256" key="5">
    <source>
        <dbReference type="SAM" id="MobiDB-lite"/>
    </source>
</evidence>
<dbReference type="InterPro" id="IPR027417">
    <property type="entry name" value="P-loop_NTPase"/>
</dbReference>
<dbReference type="GO" id="GO:0016887">
    <property type="term" value="F:ATP hydrolysis activity"/>
    <property type="evidence" value="ECO:0007669"/>
    <property type="project" value="InterPro"/>
</dbReference>
<dbReference type="PANTHER" id="PTHR43335:SF4">
    <property type="entry name" value="ABC TRANSPORTER, ATP-BINDING PROTEIN"/>
    <property type="match status" value="1"/>
</dbReference>
<dbReference type="PATRIC" id="fig|1678637.3.peg.4825"/>
<dbReference type="SMART" id="SM00382">
    <property type="entry name" value="AAA"/>
    <property type="match status" value="1"/>
</dbReference>
<keyword evidence="3" id="KW-0547">Nucleotide-binding</keyword>
<dbReference type="SUPFAM" id="SSF52540">
    <property type="entry name" value="P-loop containing nucleoside triphosphate hydrolases"/>
    <property type="match status" value="1"/>
</dbReference>
<organism evidence="7 8">
    <name type="scientific">Streptomyces caatingaensis</name>
    <dbReference type="NCBI Taxonomy" id="1678637"/>
    <lineage>
        <taxon>Bacteria</taxon>
        <taxon>Bacillati</taxon>
        <taxon>Actinomycetota</taxon>
        <taxon>Actinomycetes</taxon>
        <taxon>Kitasatosporales</taxon>
        <taxon>Streptomycetaceae</taxon>
        <taxon>Streptomyces</taxon>
    </lineage>
</organism>
<name>A0A0K9XAI6_9ACTN</name>
<feature type="domain" description="ABC transporter" evidence="6">
    <location>
        <begin position="2"/>
        <end position="227"/>
    </location>
</feature>
<comment type="similarity">
    <text evidence="1">Belongs to the ABC transporter superfamily.</text>
</comment>
<feature type="region of interest" description="Disordered" evidence="5">
    <location>
        <begin position="306"/>
        <end position="425"/>
    </location>
</feature>
<dbReference type="Proteomes" id="UP000037288">
    <property type="component" value="Unassembled WGS sequence"/>
</dbReference>
<dbReference type="OrthoDB" id="9804819at2"/>
<evidence type="ECO:0000256" key="2">
    <source>
        <dbReference type="ARBA" id="ARBA00022448"/>
    </source>
</evidence>
<keyword evidence="2" id="KW-0813">Transport</keyword>
<dbReference type="PANTHER" id="PTHR43335">
    <property type="entry name" value="ABC TRANSPORTER, ATP-BINDING PROTEIN"/>
    <property type="match status" value="1"/>
</dbReference>
<dbReference type="GO" id="GO:0005524">
    <property type="term" value="F:ATP binding"/>
    <property type="evidence" value="ECO:0007669"/>
    <property type="project" value="UniProtKB-KW"/>
</dbReference>
<feature type="compositionally biased region" description="Low complexity" evidence="5">
    <location>
        <begin position="358"/>
        <end position="379"/>
    </location>
</feature>
<protein>
    <submittedName>
        <fullName evidence="7">ABC transporter ATP-binding protein</fullName>
    </submittedName>
</protein>
<proteinExistence type="inferred from homology"/>
<feature type="compositionally biased region" description="Basic and acidic residues" evidence="5">
    <location>
        <begin position="416"/>
        <end position="425"/>
    </location>
</feature>
<keyword evidence="4 7" id="KW-0067">ATP-binding</keyword>
<dbReference type="AlphaFoldDB" id="A0A0K9XAI6"/>
<dbReference type="EMBL" id="LFXA01000015">
    <property type="protein sequence ID" value="KNB50434.1"/>
    <property type="molecule type" value="Genomic_DNA"/>
</dbReference>
<dbReference type="InterPro" id="IPR003593">
    <property type="entry name" value="AAA+_ATPase"/>
</dbReference>
<keyword evidence="8" id="KW-1185">Reference proteome</keyword>
<dbReference type="RefSeq" id="WP_049718136.1">
    <property type="nucleotide sequence ID" value="NZ_LFXA01000015.1"/>
</dbReference>
<sequence length="425" mass="44330">MIEAVGLTKRYGAKTAVHNLTFQVRPGMVTGFLGPNGSGKSTTMRMILGLDVPTAGRVTIGGRPYRELPNAPRQVGALIDAKAVHGGRSAYHHLLSLAQLSGIPARRVDEVLGVVGLQDVAKRRSKGFSLGMGQRLGIAAALLGDPQVLLFDEPVNGLDPEGILWVRNLMKRLAAEGRTVFVSSHLMSEMALTADHLIVIGRGQLLADMSVEDFIAANSAGFARVRTPDGEPEGREKLTSALVEAGGQVLPEPDGALRVTGLALPRISDLAHAADIRLWELSPHQASLEEAYMRMTQAAVDYRSTQDARAGFQQPAPGYAMPGAPVPPGWGGPGGYPVLPGEQPNPYAQQPPAPPQQAPRQPAPGQQAQPPAPQDRAAAAPPPPPVAAPPSGEAPPAPAAAPAPAAPEGAAAPADLTKRDSEDAR</sequence>